<comment type="similarity">
    <text evidence="2">Belongs to the CDP-alcohol phosphatidyltransferase class-I family.</text>
</comment>
<dbReference type="EC" id="2.7.8.-" evidence="4"/>
<evidence type="ECO:0000256" key="1">
    <source>
        <dbReference type="ARBA" id="ARBA00022679"/>
    </source>
</evidence>
<keyword evidence="3" id="KW-0472">Membrane</keyword>
<accession>A0AA95MTQ2</accession>
<dbReference type="GO" id="GO:0016780">
    <property type="term" value="F:phosphotransferase activity, for other substituted phosphate groups"/>
    <property type="evidence" value="ECO:0007669"/>
    <property type="project" value="InterPro"/>
</dbReference>
<proteinExistence type="inferred from homology"/>
<feature type="transmembrane region" description="Helical" evidence="3">
    <location>
        <begin position="33"/>
        <end position="60"/>
    </location>
</feature>
<dbReference type="KEGG" id="nnv:QNH39_08390"/>
<organism evidence="4 5">
    <name type="scientific">Neobacillus novalis</name>
    <dbReference type="NCBI Taxonomy" id="220687"/>
    <lineage>
        <taxon>Bacteria</taxon>
        <taxon>Bacillati</taxon>
        <taxon>Bacillota</taxon>
        <taxon>Bacilli</taxon>
        <taxon>Bacillales</taxon>
        <taxon>Bacillaceae</taxon>
        <taxon>Neobacillus</taxon>
    </lineage>
</organism>
<evidence type="ECO:0000256" key="2">
    <source>
        <dbReference type="RuleBase" id="RU003750"/>
    </source>
</evidence>
<dbReference type="Pfam" id="PF01066">
    <property type="entry name" value="CDP-OH_P_transf"/>
    <property type="match status" value="1"/>
</dbReference>
<dbReference type="EMBL" id="CP126114">
    <property type="protein sequence ID" value="WHY87835.1"/>
    <property type="molecule type" value="Genomic_DNA"/>
</dbReference>
<dbReference type="InterPro" id="IPR043130">
    <property type="entry name" value="CDP-OH_PTrfase_TM_dom"/>
</dbReference>
<keyword evidence="3" id="KW-0812">Transmembrane</keyword>
<evidence type="ECO:0000313" key="4">
    <source>
        <dbReference type="EMBL" id="WHY87835.1"/>
    </source>
</evidence>
<dbReference type="InterPro" id="IPR048254">
    <property type="entry name" value="CDP_ALCOHOL_P_TRANSF_CS"/>
</dbReference>
<feature type="transmembrane region" description="Helical" evidence="3">
    <location>
        <begin position="155"/>
        <end position="179"/>
    </location>
</feature>
<dbReference type="GO" id="GO:0016020">
    <property type="term" value="C:membrane"/>
    <property type="evidence" value="ECO:0007669"/>
    <property type="project" value="InterPro"/>
</dbReference>
<gene>
    <name evidence="4" type="ORF">QNH39_08390</name>
</gene>
<dbReference type="Gene3D" id="1.20.120.1760">
    <property type="match status" value="1"/>
</dbReference>
<dbReference type="Proteomes" id="UP001178288">
    <property type="component" value="Chromosome"/>
</dbReference>
<dbReference type="GO" id="GO:0008654">
    <property type="term" value="P:phospholipid biosynthetic process"/>
    <property type="evidence" value="ECO:0007669"/>
    <property type="project" value="InterPro"/>
</dbReference>
<dbReference type="InterPro" id="IPR000462">
    <property type="entry name" value="CDP-OH_P_trans"/>
</dbReference>
<keyword evidence="1 2" id="KW-0808">Transferase</keyword>
<keyword evidence="5" id="KW-1185">Reference proteome</keyword>
<evidence type="ECO:0000313" key="5">
    <source>
        <dbReference type="Proteomes" id="UP001178288"/>
    </source>
</evidence>
<reference evidence="4" key="1">
    <citation type="submission" date="2023-05" db="EMBL/GenBank/DDBJ databases">
        <title>Comparative genomics of Bacillaceae isolates and their secondary metabolite potential.</title>
        <authorList>
            <person name="Song L."/>
            <person name="Nielsen L.J."/>
            <person name="Mohite O."/>
            <person name="Xu X."/>
            <person name="Weber T."/>
            <person name="Kovacs A.T."/>
        </authorList>
    </citation>
    <scope>NUCLEOTIDE SEQUENCE</scope>
    <source>
        <strain evidence="4">XLM17</strain>
    </source>
</reference>
<protein>
    <submittedName>
        <fullName evidence="4">CDP-alcohol phosphatidyltransferase family protein</fullName>
        <ecNumber evidence="4">2.7.8.-</ecNumber>
    </submittedName>
</protein>
<dbReference type="RefSeq" id="WP_066084649.1">
    <property type="nucleotide sequence ID" value="NZ_CP126114.1"/>
</dbReference>
<name>A0AA95MTQ2_9BACI</name>
<keyword evidence="3" id="KW-1133">Transmembrane helix</keyword>
<sequence length="197" mass="21733">MLDTHGRAVVQPIISKTADYLLKMGLSANQVTYIAFFIGIIASVLVYFGQPIAGVAVLWLSGFLDAVDGSMARKSKSSSSWGTVLDVTFDRVVEAGIIVALALRHPEPKILLLFLLLAISIIFTMTIFLTVGALSEKESYKSFYYQPGLAERTEGFILFSLLVIFQSHLVLWTTIFIGVEITTGLQRLLEARRILKS</sequence>
<feature type="transmembrane region" description="Helical" evidence="3">
    <location>
        <begin position="110"/>
        <end position="135"/>
    </location>
</feature>
<evidence type="ECO:0000256" key="3">
    <source>
        <dbReference type="SAM" id="Phobius"/>
    </source>
</evidence>
<dbReference type="PROSITE" id="PS00379">
    <property type="entry name" value="CDP_ALCOHOL_P_TRANSF"/>
    <property type="match status" value="1"/>
</dbReference>
<dbReference type="AlphaFoldDB" id="A0AA95MTQ2"/>